<organism evidence="1 2">
    <name type="scientific">Bradyrhizobium yuanmingense</name>
    <dbReference type="NCBI Taxonomy" id="108015"/>
    <lineage>
        <taxon>Bacteria</taxon>
        <taxon>Pseudomonadati</taxon>
        <taxon>Pseudomonadota</taxon>
        <taxon>Alphaproteobacteria</taxon>
        <taxon>Hyphomicrobiales</taxon>
        <taxon>Nitrobacteraceae</taxon>
        <taxon>Bradyrhizobium</taxon>
    </lineage>
</organism>
<proteinExistence type="predicted"/>
<evidence type="ECO:0000313" key="2">
    <source>
        <dbReference type="Proteomes" id="UP000183174"/>
    </source>
</evidence>
<dbReference type="EMBL" id="FMAE01000004">
    <property type="protein sequence ID" value="SCB29952.1"/>
    <property type="molecule type" value="Genomic_DNA"/>
</dbReference>
<dbReference type="Proteomes" id="UP000183174">
    <property type="component" value="Unassembled WGS sequence"/>
</dbReference>
<accession>A0A1C3VQA3</accession>
<name>A0A1C3VQA3_9BRAD</name>
<dbReference type="Pfam" id="PF04250">
    <property type="entry name" value="DUF429"/>
    <property type="match status" value="1"/>
</dbReference>
<dbReference type="AlphaFoldDB" id="A0A1C3VQA3"/>
<reference evidence="1 2" key="1">
    <citation type="submission" date="2016-08" db="EMBL/GenBank/DDBJ databases">
        <authorList>
            <person name="Seilhamer J.J."/>
        </authorList>
    </citation>
    <scope>NUCLEOTIDE SEQUENCE [LARGE SCALE GENOMIC DNA]</scope>
    <source>
        <strain evidence="1 2">CCBAU 10071</strain>
    </source>
</reference>
<evidence type="ECO:0000313" key="1">
    <source>
        <dbReference type="EMBL" id="SCB29952.1"/>
    </source>
</evidence>
<dbReference type="InterPro" id="IPR007362">
    <property type="entry name" value="DUF429"/>
</dbReference>
<gene>
    <name evidence="1" type="ORF">GA0061099_1004393</name>
</gene>
<protein>
    <submittedName>
        <fullName evidence="1">Predicted nuclease (RNAse H fold)</fullName>
    </submittedName>
</protein>
<sequence>MSSETREETEIDGRMTCKNYLGLDGFRFGWVAAWIDERGDQGFDYSPSLMRLLAIPHARAMIDMPIGLNASGYRACDLRARELIGPAVFLGARRDLWAFHDMAAANRHYWKHEGEGRGVSAQLWNIRDKMREVDEAMTPARQATIGEAHPELIFWNLAGRVRLEPKTSPRGREQRIALLRGRGFTEVERWLTLRHGTGIGRDDLIDACACAVAARDSTQSVGDGTADTRGLRMEINF</sequence>